<dbReference type="EMBL" id="FOAG01000008">
    <property type="protein sequence ID" value="SEL79498.1"/>
    <property type="molecule type" value="Genomic_DNA"/>
</dbReference>
<feature type="domain" description="Glycosyltransferase 2-like" evidence="6">
    <location>
        <begin position="6"/>
        <end position="107"/>
    </location>
</feature>
<organism evidence="7 8">
    <name type="scientific">Roseovarius azorensis</name>
    <dbReference type="NCBI Taxonomy" id="1287727"/>
    <lineage>
        <taxon>Bacteria</taxon>
        <taxon>Pseudomonadati</taxon>
        <taxon>Pseudomonadota</taxon>
        <taxon>Alphaproteobacteria</taxon>
        <taxon>Rhodobacterales</taxon>
        <taxon>Roseobacteraceae</taxon>
        <taxon>Roseovarius</taxon>
    </lineage>
</organism>
<evidence type="ECO:0000256" key="2">
    <source>
        <dbReference type="ARBA" id="ARBA00022475"/>
    </source>
</evidence>
<accession>A0A1H7T437</accession>
<keyword evidence="2" id="KW-1003">Cell membrane</keyword>
<evidence type="ECO:0000256" key="5">
    <source>
        <dbReference type="ARBA" id="ARBA00023136"/>
    </source>
</evidence>
<protein>
    <recommendedName>
        <fullName evidence="6">Glycosyltransferase 2-like domain-containing protein</fullName>
    </recommendedName>
</protein>
<keyword evidence="4" id="KW-0808">Transferase</keyword>
<evidence type="ECO:0000259" key="6">
    <source>
        <dbReference type="Pfam" id="PF00535"/>
    </source>
</evidence>
<reference evidence="7 8" key="1">
    <citation type="submission" date="2016-10" db="EMBL/GenBank/DDBJ databases">
        <authorList>
            <person name="de Groot N.N."/>
        </authorList>
    </citation>
    <scope>NUCLEOTIDE SEQUENCE [LARGE SCALE GENOMIC DNA]</scope>
    <source>
        <strain evidence="7 8">DSM 100674</strain>
    </source>
</reference>
<dbReference type="Proteomes" id="UP000199582">
    <property type="component" value="Unassembled WGS sequence"/>
</dbReference>
<proteinExistence type="predicted"/>
<dbReference type="InterPro" id="IPR029044">
    <property type="entry name" value="Nucleotide-diphossugar_trans"/>
</dbReference>
<evidence type="ECO:0000256" key="3">
    <source>
        <dbReference type="ARBA" id="ARBA00022676"/>
    </source>
</evidence>
<dbReference type="GO" id="GO:0005886">
    <property type="term" value="C:plasma membrane"/>
    <property type="evidence" value="ECO:0007669"/>
    <property type="project" value="UniProtKB-SubCell"/>
</dbReference>
<keyword evidence="8" id="KW-1185">Reference proteome</keyword>
<dbReference type="Pfam" id="PF00535">
    <property type="entry name" value="Glycos_transf_2"/>
    <property type="match status" value="1"/>
</dbReference>
<dbReference type="RefSeq" id="WP_093037523.1">
    <property type="nucleotide sequence ID" value="NZ_FOAG01000008.1"/>
</dbReference>
<sequence>MRAALSVIIPTLNAAQNLPACLAALIEGLETGLIRELILSDGGSGDATLQIADAAGAVIVQGMPSRGGQLRRGAQVAGGEWLLFLHADTMLPAGWTAAVRAQMDTGAPAAFRLSYDAAGVMPQIVAGWANLRSRRLGLPYGDQGLLVSRADYDATGGYPDIPLMEDVAMARALRGRIALLPLSVTTSAARYLRDGWLRRGARNLILLVRYLCGADPLRLAARYRRSE</sequence>
<dbReference type="CDD" id="cd02522">
    <property type="entry name" value="GT_2_like_a"/>
    <property type="match status" value="1"/>
</dbReference>
<dbReference type="PANTHER" id="PTHR43646:SF2">
    <property type="entry name" value="GLYCOSYLTRANSFERASE 2-LIKE DOMAIN-CONTAINING PROTEIN"/>
    <property type="match status" value="1"/>
</dbReference>
<dbReference type="GO" id="GO:0016757">
    <property type="term" value="F:glycosyltransferase activity"/>
    <property type="evidence" value="ECO:0007669"/>
    <property type="project" value="UniProtKB-KW"/>
</dbReference>
<dbReference type="AlphaFoldDB" id="A0A1H7T437"/>
<evidence type="ECO:0000256" key="1">
    <source>
        <dbReference type="ARBA" id="ARBA00004236"/>
    </source>
</evidence>
<dbReference type="PANTHER" id="PTHR43646">
    <property type="entry name" value="GLYCOSYLTRANSFERASE"/>
    <property type="match status" value="1"/>
</dbReference>
<evidence type="ECO:0000313" key="8">
    <source>
        <dbReference type="Proteomes" id="UP000199582"/>
    </source>
</evidence>
<dbReference type="STRING" id="1287727.SAMN05443999_10853"/>
<dbReference type="InterPro" id="IPR001173">
    <property type="entry name" value="Glyco_trans_2-like"/>
</dbReference>
<name>A0A1H7T437_9RHOB</name>
<keyword evidence="3" id="KW-0328">Glycosyltransferase</keyword>
<dbReference type="SUPFAM" id="SSF53448">
    <property type="entry name" value="Nucleotide-diphospho-sugar transferases"/>
    <property type="match status" value="1"/>
</dbReference>
<dbReference type="OrthoDB" id="5291101at2"/>
<comment type="subcellular location">
    <subcellularLocation>
        <location evidence="1">Cell membrane</location>
    </subcellularLocation>
</comment>
<dbReference type="NCBIfam" id="TIGR04283">
    <property type="entry name" value="glyco_like_mftF"/>
    <property type="match status" value="1"/>
</dbReference>
<keyword evidence="5" id="KW-0472">Membrane</keyword>
<dbReference type="Gene3D" id="3.90.550.10">
    <property type="entry name" value="Spore Coat Polysaccharide Biosynthesis Protein SpsA, Chain A"/>
    <property type="match status" value="1"/>
</dbReference>
<dbReference type="InterPro" id="IPR026461">
    <property type="entry name" value="Trfase_2_rSAM/seldom_assoc"/>
</dbReference>
<evidence type="ECO:0000313" key="7">
    <source>
        <dbReference type="EMBL" id="SEL79498.1"/>
    </source>
</evidence>
<evidence type="ECO:0000256" key="4">
    <source>
        <dbReference type="ARBA" id="ARBA00022679"/>
    </source>
</evidence>
<gene>
    <name evidence="7" type="ORF">SAMN05443999_10853</name>
</gene>